<dbReference type="PANTHER" id="PTHR18952">
    <property type="entry name" value="CARBONIC ANHYDRASE"/>
    <property type="match status" value="1"/>
</dbReference>
<keyword evidence="4" id="KW-1185">Reference proteome</keyword>
<name>A0A1S3JDH1_LINAN</name>
<dbReference type="GeneID" id="106172281"/>
<dbReference type="OMA" id="MYYQANT"/>
<feature type="chain" id="PRO_5010299131" evidence="2">
    <location>
        <begin position="23"/>
        <end position="317"/>
    </location>
</feature>
<dbReference type="InterPro" id="IPR036398">
    <property type="entry name" value="CA_dom_sf"/>
</dbReference>
<dbReference type="PROSITE" id="PS51144">
    <property type="entry name" value="ALPHA_CA_2"/>
    <property type="match status" value="1"/>
</dbReference>
<dbReference type="RefSeq" id="XP_013408373.1">
    <property type="nucleotide sequence ID" value="XM_013552919.1"/>
</dbReference>
<evidence type="ECO:0000313" key="5">
    <source>
        <dbReference type="RefSeq" id="XP_013408373.1"/>
    </source>
</evidence>
<dbReference type="SUPFAM" id="SSF51069">
    <property type="entry name" value="Carbonic anhydrase"/>
    <property type="match status" value="1"/>
</dbReference>
<evidence type="ECO:0000256" key="2">
    <source>
        <dbReference type="SAM" id="SignalP"/>
    </source>
</evidence>
<protein>
    <submittedName>
        <fullName evidence="5">Carbonic anhydrase-related protein 10</fullName>
    </submittedName>
</protein>
<dbReference type="KEGG" id="lak:106172281"/>
<accession>A0A1S3JDH1</accession>
<dbReference type="AlphaFoldDB" id="A0A1S3JDH1"/>
<organism evidence="4 5">
    <name type="scientific">Lingula anatina</name>
    <name type="common">Brachiopod</name>
    <name type="synonym">Lingula unguis</name>
    <dbReference type="NCBI Taxonomy" id="7574"/>
    <lineage>
        <taxon>Eukaryota</taxon>
        <taxon>Metazoa</taxon>
        <taxon>Spiralia</taxon>
        <taxon>Lophotrochozoa</taxon>
        <taxon>Brachiopoda</taxon>
        <taxon>Linguliformea</taxon>
        <taxon>Lingulata</taxon>
        <taxon>Lingulida</taxon>
        <taxon>Linguloidea</taxon>
        <taxon>Lingulidae</taxon>
        <taxon>Lingula</taxon>
    </lineage>
</organism>
<dbReference type="Proteomes" id="UP000085678">
    <property type="component" value="Unplaced"/>
</dbReference>
<dbReference type="GO" id="GO:0006730">
    <property type="term" value="P:one-carbon metabolic process"/>
    <property type="evidence" value="ECO:0007669"/>
    <property type="project" value="TreeGrafter"/>
</dbReference>
<keyword evidence="2" id="KW-0732">Signal</keyword>
<proteinExistence type="inferred from homology"/>
<dbReference type="GO" id="GO:0004089">
    <property type="term" value="F:carbonate dehydratase activity"/>
    <property type="evidence" value="ECO:0007669"/>
    <property type="project" value="InterPro"/>
</dbReference>
<dbReference type="FunCoup" id="A0A1S3JDH1">
    <property type="interactions" value="97"/>
</dbReference>
<evidence type="ECO:0000256" key="1">
    <source>
        <dbReference type="ARBA" id="ARBA00010718"/>
    </source>
</evidence>
<sequence length="317" mass="36227">MHYCRSAVVGLQYIFLVHNAMASSSWWGWWTYEGISGPDYWGLAYREWYICSKGKHQSPINIEPKTLLFDPNLKHIHIDKHRVHGYLTNTGHDVTFYVDQSSSPKIINITGGPFSYTYRVTEIHLHFGSIDNWGSEHSVDGYKYPAEIQILGYNSDLYSNMSEAETSPAGLAIVSLLAKVDRTGNKEFEKLLKDIRGITYKGDKVKVSHLSIHELLPPTQSFMTYDGSLTWPGCYETVTWVIMNKPMYMTRDQISSLRDVKSNLKEKAKVPMVDNVRPTVSQNHRVVRTNINFAQPGKGCNMERNLKFKANIVDNKP</sequence>
<dbReference type="GO" id="GO:0008270">
    <property type="term" value="F:zinc ion binding"/>
    <property type="evidence" value="ECO:0007669"/>
    <property type="project" value="InterPro"/>
</dbReference>
<feature type="signal peptide" evidence="2">
    <location>
        <begin position="1"/>
        <end position="22"/>
    </location>
</feature>
<dbReference type="SMART" id="SM01057">
    <property type="entry name" value="Carb_anhydrase"/>
    <property type="match status" value="1"/>
</dbReference>
<comment type="similarity">
    <text evidence="1">Belongs to the alpha-carbonic anhydrase family.</text>
</comment>
<dbReference type="Gene3D" id="3.10.200.10">
    <property type="entry name" value="Alpha carbonic anhydrase"/>
    <property type="match status" value="1"/>
</dbReference>
<dbReference type="STRING" id="7574.A0A1S3JDH1"/>
<dbReference type="InterPro" id="IPR001148">
    <property type="entry name" value="CA_dom"/>
</dbReference>
<dbReference type="PANTHER" id="PTHR18952:SF208">
    <property type="entry name" value="CARBONIC ANHYDRASE XA-RELATED"/>
    <property type="match status" value="1"/>
</dbReference>
<dbReference type="OrthoDB" id="5978072at2759"/>
<gene>
    <name evidence="5" type="primary">LOC106172281</name>
</gene>
<evidence type="ECO:0000259" key="3">
    <source>
        <dbReference type="PROSITE" id="PS51144"/>
    </source>
</evidence>
<dbReference type="InterPro" id="IPR023561">
    <property type="entry name" value="Carbonic_anhydrase_a-class"/>
</dbReference>
<reference evidence="5" key="1">
    <citation type="submission" date="2025-08" db="UniProtKB">
        <authorList>
            <consortium name="RefSeq"/>
        </authorList>
    </citation>
    <scope>IDENTIFICATION</scope>
    <source>
        <tissue evidence="5">Gonads</tissue>
    </source>
</reference>
<dbReference type="InParanoid" id="A0A1S3JDH1"/>
<evidence type="ECO:0000313" key="4">
    <source>
        <dbReference type="Proteomes" id="UP000085678"/>
    </source>
</evidence>
<feature type="domain" description="Alpha-carbonic anhydrase" evidence="3">
    <location>
        <begin position="28"/>
        <end position="291"/>
    </location>
</feature>
<dbReference type="Pfam" id="PF00194">
    <property type="entry name" value="Carb_anhydrase"/>
    <property type="match status" value="1"/>
</dbReference>